<feature type="binding site" evidence="10">
    <location>
        <position position="432"/>
    </location>
    <ligand>
        <name>Zn(2+)</name>
        <dbReference type="ChEBI" id="CHEBI:29105"/>
        <note>catalytic</note>
    </ligand>
</feature>
<reference evidence="16 17" key="1">
    <citation type="submission" date="2015-04" db="EMBL/GenBank/DDBJ databases">
        <authorList>
            <person name="Syromyatnikov M.Y."/>
            <person name="Popov V.N."/>
        </authorList>
    </citation>
    <scope>NUCLEOTIDE SEQUENCE [LARGE SCALE GENOMIC DNA]</scope>
    <source>
        <strain evidence="16">WF-38-12</strain>
    </source>
</reference>
<keyword evidence="12" id="KW-0812">Transmembrane</keyword>
<keyword evidence="5" id="KW-0482">Metalloprotease</keyword>
<keyword evidence="2 10" id="KW-0479">Metal-binding</keyword>
<dbReference type="PROSITE" id="PS50215">
    <property type="entry name" value="ADAM_MEPRO"/>
    <property type="match status" value="1"/>
</dbReference>
<sequence length="813" mass="86635">MRFGSSSWLSTIFSAATVFLQCVDGHSHAPQPIRYVFDLEDVVIHTPSHRIHSHSEFDVTFSLHNNEQQVKLRLEPNHDVLAEDAQIDYFNPDGTIGHSEPINRRDHRVFKGTSWTEIEPGHWTRVGWARLYVTRDGPRPLFEGAFSLMHDYHNIKLRSSYMNTWRDVDALPEERDDDYMVVFRNSDMTAAEQEHTELKRSLADASCQADKLDFNSDPNHPVFRPPQSPNIGSMSVGQLFGLSRRQSDTGGVGGNTGGINLASTIGNTAGCPTTKKVALIGVVTDCSFTGKFNADSDARADIIQMVNTASTLYENTFNISLGLKNLIVNPNKSCENTGSSATPWNVPCTTGNLTSRLDDFTKWRGEQNDTNAYWTLMSACSTGAEVGVSWLGQLCVHGDSNSSVAGANVVVKTPTEWQVFAHESGHTFGAVHDCYSQTCQQGLDKTSQCCPLTSSTCDADGKYIMNPTTSSDLENFSQCTIGNICSAIGRSSVQSSCLVDNKGVVTTTGSQCGNGIVESGEDCDCGGTAGCGDNSCCNPTTCKFKDNAVCDDSNEACCTGCQFAAANTTCRAAAGPCDVAEVCSGTAGDCPADKHLSDGTSCKSGNETGLACASGQCTSRDQQCRTVLGSVLGSNDTYACDDSSCSLWCASSVLPSNECGSMQQNFLDGTPCNGNGHCSNGRCVGSTVGGKIKSWIDDHKPLVIGLAAGIGGLLLLLILSCIVSSCRRQRFRKPGPSPPGGAYARGRRNQGGGGGWAGPMPQGPPRGGNFNPMQPPPPSGGGNGFYAAPPYPPPPPAYGEHDRSIPMSQLRYA</sequence>
<evidence type="ECO:0000256" key="9">
    <source>
        <dbReference type="ARBA" id="ARBA00074021"/>
    </source>
</evidence>
<evidence type="ECO:0000256" key="2">
    <source>
        <dbReference type="ARBA" id="ARBA00022723"/>
    </source>
</evidence>
<dbReference type="GO" id="GO:0004222">
    <property type="term" value="F:metalloendopeptidase activity"/>
    <property type="evidence" value="ECO:0007669"/>
    <property type="project" value="InterPro"/>
</dbReference>
<evidence type="ECO:0000256" key="10">
    <source>
        <dbReference type="PROSITE-ProRule" id="PRU00276"/>
    </source>
</evidence>
<feature type="domain" description="Disintegrin" evidence="14">
    <location>
        <begin position="509"/>
        <end position="598"/>
    </location>
</feature>
<dbReference type="SMART" id="SM00050">
    <property type="entry name" value="DISIN"/>
    <property type="match status" value="1"/>
</dbReference>
<dbReference type="EMBL" id="CVMT01000012">
    <property type="protein sequence ID" value="CRG92230.1"/>
    <property type="molecule type" value="Genomic_DNA"/>
</dbReference>
<dbReference type="GO" id="GO:0046872">
    <property type="term" value="F:metal ion binding"/>
    <property type="evidence" value="ECO:0007669"/>
    <property type="project" value="UniProtKB-KW"/>
</dbReference>
<protein>
    <recommendedName>
        <fullName evidence="9">Disintegrin and metalloproteinase domain-containing protein B</fullName>
    </recommendedName>
</protein>
<keyword evidence="3" id="KW-0378">Hydrolase</keyword>
<evidence type="ECO:0000256" key="6">
    <source>
        <dbReference type="ARBA" id="ARBA00023157"/>
    </source>
</evidence>
<keyword evidence="4 10" id="KW-0862">Zinc</keyword>
<dbReference type="STRING" id="28573.A0A0U1MB61"/>
<feature type="binding site" evidence="10">
    <location>
        <position position="422"/>
    </location>
    <ligand>
        <name>Zn(2+)</name>
        <dbReference type="ChEBI" id="CHEBI:29105"/>
        <note>catalytic</note>
    </ligand>
</feature>
<organism evidence="16 17">
    <name type="scientific">Talaromyces islandicus</name>
    <name type="common">Penicillium islandicum</name>
    <dbReference type="NCBI Taxonomy" id="28573"/>
    <lineage>
        <taxon>Eukaryota</taxon>
        <taxon>Fungi</taxon>
        <taxon>Dikarya</taxon>
        <taxon>Ascomycota</taxon>
        <taxon>Pezizomycotina</taxon>
        <taxon>Eurotiomycetes</taxon>
        <taxon>Eurotiomycetidae</taxon>
        <taxon>Eurotiales</taxon>
        <taxon>Trichocomaceae</taxon>
        <taxon>Talaromyces</taxon>
        <taxon>Talaromyces sect. Islandici</taxon>
    </lineage>
</organism>
<feature type="binding site" evidence="10">
    <location>
        <position position="426"/>
    </location>
    <ligand>
        <name>Zn(2+)</name>
        <dbReference type="ChEBI" id="CHEBI:29105"/>
        <note>catalytic</note>
    </ligand>
</feature>
<dbReference type="Pfam" id="PF17771">
    <property type="entry name" value="ADAMTS_CR_2"/>
    <property type="match status" value="1"/>
</dbReference>
<feature type="region of interest" description="Disordered" evidence="11">
    <location>
        <begin position="729"/>
        <end position="813"/>
    </location>
</feature>
<evidence type="ECO:0000259" key="15">
    <source>
        <dbReference type="PROSITE" id="PS50215"/>
    </source>
</evidence>
<dbReference type="InterPro" id="IPR024079">
    <property type="entry name" value="MetalloPept_cat_dom_sf"/>
</dbReference>
<dbReference type="FunFam" id="4.10.70.10:FF:000003">
    <property type="entry name" value="Disintegrin and metalloproteinase domain-containing protein 17"/>
    <property type="match status" value="1"/>
</dbReference>
<dbReference type="InterPro" id="IPR034028">
    <property type="entry name" value="ZnMc_ADAM_fungal"/>
</dbReference>
<dbReference type="GO" id="GO:0006508">
    <property type="term" value="P:proteolysis"/>
    <property type="evidence" value="ECO:0007669"/>
    <property type="project" value="UniProtKB-KW"/>
</dbReference>
<evidence type="ECO:0000256" key="12">
    <source>
        <dbReference type="SAM" id="Phobius"/>
    </source>
</evidence>
<dbReference type="InterPro" id="IPR001590">
    <property type="entry name" value="Peptidase_M12B"/>
</dbReference>
<evidence type="ECO:0000256" key="8">
    <source>
        <dbReference type="ARBA" id="ARBA00056552"/>
    </source>
</evidence>
<keyword evidence="12" id="KW-0472">Membrane</keyword>
<evidence type="ECO:0000313" key="17">
    <source>
        <dbReference type="Proteomes" id="UP000054383"/>
    </source>
</evidence>
<feature type="chain" id="PRO_5006711733" description="Disintegrin and metalloproteinase domain-containing protein B" evidence="13">
    <location>
        <begin position="26"/>
        <end position="813"/>
    </location>
</feature>
<dbReference type="Pfam" id="PF13688">
    <property type="entry name" value="Reprolysin_5"/>
    <property type="match status" value="1"/>
</dbReference>
<name>A0A0U1MB61_TALIS</name>
<dbReference type="Gene3D" id="4.10.70.10">
    <property type="entry name" value="Disintegrin domain"/>
    <property type="match status" value="1"/>
</dbReference>
<gene>
    <name evidence="16" type="ORF">PISL3812_09287</name>
</gene>
<feature type="active site" evidence="10">
    <location>
        <position position="423"/>
    </location>
</feature>
<keyword evidence="1" id="KW-0645">Protease</keyword>
<dbReference type="SUPFAM" id="SSF55486">
    <property type="entry name" value="Metalloproteases ('zincins'), catalytic domain"/>
    <property type="match status" value="1"/>
</dbReference>
<evidence type="ECO:0000256" key="4">
    <source>
        <dbReference type="ARBA" id="ARBA00022833"/>
    </source>
</evidence>
<dbReference type="PANTHER" id="PTHR11905:SF159">
    <property type="entry name" value="ADAM METALLOPROTEASE"/>
    <property type="match status" value="1"/>
</dbReference>
<dbReference type="Pfam" id="PF00200">
    <property type="entry name" value="Disintegrin"/>
    <property type="match status" value="1"/>
</dbReference>
<dbReference type="SUPFAM" id="SSF57552">
    <property type="entry name" value="Blood coagulation inhibitor (disintegrin)"/>
    <property type="match status" value="1"/>
</dbReference>
<keyword evidence="12" id="KW-1133">Transmembrane helix</keyword>
<evidence type="ECO:0000256" key="13">
    <source>
        <dbReference type="SAM" id="SignalP"/>
    </source>
</evidence>
<proteinExistence type="predicted"/>
<dbReference type="InterPro" id="IPR001762">
    <property type="entry name" value="Disintegrin_dom"/>
</dbReference>
<accession>A0A0U1MB61</accession>
<dbReference type="Proteomes" id="UP000054383">
    <property type="component" value="Unassembled WGS sequence"/>
</dbReference>
<keyword evidence="17" id="KW-1185">Reference proteome</keyword>
<evidence type="ECO:0000256" key="7">
    <source>
        <dbReference type="ARBA" id="ARBA00023180"/>
    </source>
</evidence>
<keyword evidence="6" id="KW-1015">Disulfide bond</keyword>
<dbReference type="CDD" id="cd04271">
    <property type="entry name" value="ZnMc_ADAM_fungal"/>
    <property type="match status" value="1"/>
</dbReference>
<evidence type="ECO:0000256" key="11">
    <source>
        <dbReference type="SAM" id="MobiDB-lite"/>
    </source>
</evidence>
<dbReference type="GO" id="GO:0007229">
    <property type="term" value="P:integrin-mediated signaling pathway"/>
    <property type="evidence" value="ECO:0007669"/>
    <property type="project" value="UniProtKB-KW"/>
</dbReference>
<keyword evidence="13" id="KW-0732">Signal</keyword>
<feature type="signal peptide" evidence="13">
    <location>
        <begin position="1"/>
        <end position="25"/>
    </location>
</feature>
<feature type="transmembrane region" description="Helical" evidence="12">
    <location>
        <begin position="702"/>
        <end position="723"/>
    </location>
</feature>
<comment type="caution">
    <text evidence="10">Lacks conserved residue(s) required for the propagation of feature annotation.</text>
</comment>
<comment type="function">
    <text evidence="8">Probable zinc protease.</text>
</comment>
<dbReference type="AlphaFoldDB" id="A0A0U1MB61"/>
<keyword evidence="16" id="KW-0401">Integrin</keyword>
<evidence type="ECO:0000256" key="5">
    <source>
        <dbReference type="ARBA" id="ARBA00023049"/>
    </source>
</evidence>
<dbReference type="PANTHER" id="PTHR11905">
    <property type="entry name" value="ADAM A DISINTEGRIN AND METALLOPROTEASE DOMAIN"/>
    <property type="match status" value="1"/>
</dbReference>
<dbReference type="OrthoDB" id="5951731at2759"/>
<evidence type="ECO:0000256" key="3">
    <source>
        <dbReference type="ARBA" id="ARBA00022801"/>
    </source>
</evidence>
<evidence type="ECO:0000313" key="16">
    <source>
        <dbReference type="EMBL" id="CRG92230.1"/>
    </source>
</evidence>
<dbReference type="InterPro" id="IPR041645">
    <property type="entry name" value="ADAMTS_CR_2"/>
</dbReference>
<evidence type="ECO:0000256" key="1">
    <source>
        <dbReference type="ARBA" id="ARBA00022670"/>
    </source>
</evidence>
<feature type="domain" description="Peptidase M12B" evidence="15">
    <location>
        <begin position="276"/>
        <end position="484"/>
    </location>
</feature>
<dbReference type="Gene3D" id="3.40.1620.60">
    <property type="match status" value="1"/>
</dbReference>
<dbReference type="InterPro" id="IPR036436">
    <property type="entry name" value="Disintegrin_dom_sf"/>
</dbReference>
<dbReference type="Gene3D" id="3.40.390.10">
    <property type="entry name" value="Collagenase (Catalytic Domain)"/>
    <property type="match status" value="1"/>
</dbReference>
<evidence type="ECO:0000259" key="14">
    <source>
        <dbReference type="PROSITE" id="PS50214"/>
    </source>
</evidence>
<dbReference type="OMA" id="YGLQQNF"/>
<keyword evidence="7" id="KW-0325">Glycoprotein</keyword>
<dbReference type="PROSITE" id="PS50214">
    <property type="entry name" value="DISINTEGRIN_2"/>
    <property type="match status" value="1"/>
</dbReference>